<evidence type="ECO:0000256" key="1">
    <source>
        <dbReference type="SAM" id="MobiDB-lite"/>
    </source>
</evidence>
<keyword evidence="2" id="KW-0472">Membrane</keyword>
<dbReference type="RefSeq" id="WP_349804709.1">
    <property type="nucleotide sequence ID" value="NZ_JBEGDP010000010.1"/>
</dbReference>
<evidence type="ECO:0000313" key="3">
    <source>
        <dbReference type="EMBL" id="MEQ7847818.1"/>
    </source>
</evidence>
<dbReference type="Proteomes" id="UP001482520">
    <property type="component" value="Unassembled WGS sequence"/>
</dbReference>
<evidence type="ECO:0000313" key="4">
    <source>
        <dbReference type="Proteomes" id="UP001482520"/>
    </source>
</evidence>
<feature type="transmembrane region" description="Helical" evidence="2">
    <location>
        <begin position="79"/>
        <end position="101"/>
    </location>
</feature>
<sequence length="103" mass="11076">MASGWGGGRGRPGRPPRRADAASPWPFVGMAGMAAVFFLYAASGPVTPWWGQALLLAFWALLLLVAAAWWSLHPTWVPWVPVVGFVVLFATVVAGAAWWGWAD</sequence>
<keyword evidence="4" id="KW-1185">Reference proteome</keyword>
<organism evidence="3 4">
    <name type="scientific">Nocardioides kribbensis</name>
    <dbReference type="NCBI Taxonomy" id="305517"/>
    <lineage>
        <taxon>Bacteria</taxon>
        <taxon>Bacillati</taxon>
        <taxon>Actinomycetota</taxon>
        <taxon>Actinomycetes</taxon>
        <taxon>Propionibacteriales</taxon>
        <taxon>Nocardioidaceae</taxon>
        <taxon>Nocardioides</taxon>
    </lineage>
</organism>
<evidence type="ECO:0008006" key="5">
    <source>
        <dbReference type="Google" id="ProtNLM"/>
    </source>
</evidence>
<evidence type="ECO:0000256" key="2">
    <source>
        <dbReference type="SAM" id="Phobius"/>
    </source>
</evidence>
<gene>
    <name evidence="3" type="ORF">V6R90_11060</name>
</gene>
<feature type="transmembrane region" description="Helical" evidence="2">
    <location>
        <begin position="49"/>
        <end position="72"/>
    </location>
</feature>
<keyword evidence="2" id="KW-1133">Transmembrane helix</keyword>
<accession>A0ABV1NZA5</accession>
<feature type="compositionally biased region" description="Gly residues" evidence="1">
    <location>
        <begin position="1"/>
        <end position="10"/>
    </location>
</feature>
<feature type="transmembrane region" description="Helical" evidence="2">
    <location>
        <begin position="21"/>
        <end position="43"/>
    </location>
</feature>
<reference evidence="3 4" key="1">
    <citation type="submission" date="2024-02" db="EMBL/GenBank/DDBJ databases">
        <title>Full genome sequence of Nocardioides kribbensis.</title>
        <authorList>
            <person name="Poletto B.L."/>
            <person name="Silva G."/>
            <person name="Galante D."/>
            <person name="Campos K.R."/>
            <person name="Santos M.B.N."/>
            <person name="Sacchi C.T."/>
        </authorList>
    </citation>
    <scope>NUCLEOTIDE SEQUENCE [LARGE SCALE GENOMIC DNA]</scope>
    <source>
        <strain evidence="3 4">O4R</strain>
    </source>
</reference>
<protein>
    <recommendedName>
        <fullName evidence="5">DUF4175 domain-containing protein</fullName>
    </recommendedName>
</protein>
<dbReference type="EMBL" id="JBEGDP010000010">
    <property type="protein sequence ID" value="MEQ7847818.1"/>
    <property type="molecule type" value="Genomic_DNA"/>
</dbReference>
<comment type="caution">
    <text evidence="3">The sequence shown here is derived from an EMBL/GenBank/DDBJ whole genome shotgun (WGS) entry which is preliminary data.</text>
</comment>
<feature type="region of interest" description="Disordered" evidence="1">
    <location>
        <begin position="1"/>
        <end position="20"/>
    </location>
</feature>
<proteinExistence type="predicted"/>
<keyword evidence="2" id="KW-0812">Transmembrane</keyword>
<name>A0ABV1NZA5_9ACTN</name>